<accession>A0ACC0YTK6</accession>
<proteinExistence type="predicted"/>
<protein>
    <submittedName>
        <fullName evidence="1">Uncharacterized protein</fullName>
    </submittedName>
</protein>
<keyword evidence="2" id="KW-1185">Reference proteome</keyword>
<reference evidence="2" key="1">
    <citation type="journal article" date="2023" name="G3 (Bethesda)">
        <title>Genome assembly and association tests identify interacting loci associated with vigor, precocity, and sex in interspecific pistachio rootstocks.</title>
        <authorList>
            <person name="Palmer W."/>
            <person name="Jacygrad E."/>
            <person name="Sagayaradj S."/>
            <person name="Cavanaugh K."/>
            <person name="Han R."/>
            <person name="Bertier L."/>
            <person name="Beede B."/>
            <person name="Kafkas S."/>
            <person name="Golino D."/>
            <person name="Preece J."/>
            <person name="Michelmore R."/>
        </authorList>
    </citation>
    <scope>NUCLEOTIDE SEQUENCE [LARGE SCALE GENOMIC DNA]</scope>
</reference>
<evidence type="ECO:0000313" key="2">
    <source>
        <dbReference type="Proteomes" id="UP001163603"/>
    </source>
</evidence>
<evidence type="ECO:0000313" key="1">
    <source>
        <dbReference type="EMBL" id="KAJ0040946.1"/>
    </source>
</evidence>
<sequence>MTCQGVSFIFVTVHMQNTCSAHVYIKYFTHVSLVIIINNTDLNFLSLLLCFSCVFC</sequence>
<dbReference type="EMBL" id="CM047740">
    <property type="protein sequence ID" value="KAJ0040946.1"/>
    <property type="molecule type" value="Genomic_DNA"/>
</dbReference>
<gene>
    <name evidence="1" type="ORF">Pint_26788</name>
</gene>
<dbReference type="Proteomes" id="UP001163603">
    <property type="component" value="Chromosome 5"/>
</dbReference>
<organism evidence="1 2">
    <name type="scientific">Pistacia integerrima</name>
    <dbReference type="NCBI Taxonomy" id="434235"/>
    <lineage>
        <taxon>Eukaryota</taxon>
        <taxon>Viridiplantae</taxon>
        <taxon>Streptophyta</taxon>
        <taxon>Embryophyta</taxon>
        <taxon>Tracheophyta</taxon>
        <taxon>Spermatophyta</taxon>
        <taxon>Magnoliopsida</taxon>
        <taxon>eudicotyledons</taxon>
        <taxon>Gunneridae</taxon>
        <taxon>Pentapetalae</taxon>
        <taxon>rosids</taxon>
        <taxon>malvids</taxon>
        <taxon>Sapindales</taxon>
        <taxon>Anacardiaceae</taxon>
        <taxon>Pistacia</taxon>
    </lineage>
</organism>
<comment type="caution">
    <text evidence="1">The sequence shown here is derived from an EMBL/GenBank/DDBJ whole genome shotgun (WGS) entry which is preliminary data.</text>
</comment>
<name>A0ACC0YTK6_9ROSI</name>